<evidence type="ECO:0000256" key="3">
    <source>
        <dbReference type="ARBA" id="ARBA00022448"/>
    </source>
</evidence>
<evidence type="ECO:0000256" key="4">
    <source>
        <dbReference type="ARBA" id="ARBA00022475"/>
    </source>
</evidence>
<comment type="caution">
    <text evidence="11">The sequence shown here is derived from an EMBL/GenBank/DDBJ whole genome shotgun (WGS) entry which is preliminary data.</text>
</comment>
<accession>A0A538SX67</accession>
<dbReference type="Gene3D" id="2.40.420.20">
    <property type="match status" value="1"/>
</dbReference>
<keyword evidence="5" id="KW-0997">Cell inner membrane</keyword>
<dbReference type="AlphaFoldDB" id="A0A538SX67"/>
<dbReference type="Gene3D" id="2.40.30.170">
    <property type="match status" value="1"/>
</dbReference>
<organism evidence="11 12">
    <name type="scientific">Eiseniibacteriota bacterium</name>
    <dbReference type="NCBI Taxonomy" id="2212470"/>
    <lineage>
        <taxon>Bacteria</taxon>
        <taxon>Candidatus Eiseniibacteriota</taxon>
    </lineage>
</organism>
<feature type="domain" description="Multidrug resistance protein MdtA-like C-terminal permuted SH3" evidence="10">
    <location>
        <begin position="304"/>
        <end position="361"/>
    </location>
</feature>
<dbReference type="SUPFAM" id="SSF111369">
    <property type="entry name" value="HlyD-like secretion proteins"/>
    <property type="match status" value="1"/>
</dbReference>
<dbReference type="Pfam" id="PF25944">
    <property type="entry name" value="Beta-barrel_RND"/>
    <property type="match status" value="1"/>
</dbReference>
<dbReference type="Proteomes" id="UP000319829">
    <property type="component" value="Unassembled WGS sequence"/>
</dbReference>
<evidence type="ECO:0000256" key="2">
    <source>
        <dbReference type="ARBA" id="ARBA00009477"/>
    </source>
</evidence>
<dbReference type="PROSITE" id="PS51257">
    <property type="entry name" value="PROKAR_LIPOPROTEIN"/>
    <property type="match status" value="1"/>
</dbReference>
<dbReference type="Gene3D" id="1.10.287.470">
    <property type="entry name" value="Helix hairpin bin"/>
    <property type="match status" value="1"/>
</dbReference>
<keyword evidence="4" id="KW-1003">Cell membrane</keyword>
<evidence type="ECO:0000259" key="10">
    <source>
        <dbReference type="Pfam" id="PF25967"/>
    </source>
</evidence>
<dbReference type="GO" id="GO:0015562">
    <property type="term" value="F:efflux transmembrane transporter activity"/>
    <property type="evidence" value="ECO:0007669"/>
    <property type="project" value="TreeGrafter"/>
</dbReference>
<feature type="domain" description="Multidrug resistance protein MdtA-like beta-barrel" evidence="9">
    <location>
        <begin position="219"/>
        <end position="296"/>
    </location>
</feature>
<sequence length="381" mass="41257">MTRGELRSILVAFSADARRWLLFACVLLLLVSSGCREKRAPRSARVAVSLATAMERDMPFALDATGSVEALQTAAVGSQVGGVVTRVAFHEGDNVRVGQLLFQLDPRPFQEAWDQAMAALARDRSQAETARNDAQRAKVLYEQNILAQSEWDQTRGNAEALAATVRADSAAANTARLNLEYAAIRAPISGRTGRLMVHVGDYVKPSTSDPLVTIIQPYPVRVTFKVPERDVPLVQRYRHMDPRVQVEADSGRAALEGKLVFVDNAVDPASGTLLLKGEFPNRDGRLVPGQFVDVRLVLYVAPRAVVVPTQAVASGQQGTYVYVLNADSTVSTRPVEVERTVDELAIVARGLRAGEPVVTEGQMRLSPGAKVLVRKPVGDPG</sequence>
<evidence type="ECO:0000259" key="7">
    <source>
        <dbReference type="Pfam" id="PF25876"/>
    </source>
</evidence>
<comment type="subcellular location">
    <subcellularLocation>
        <location evidence="1">Cell membrane</location>
    </subcellularLocation>
</comment>
<dbReference type="InterPro" id="IPR058627">
    <property type="entry name" value="MdtA-like_C"/>
</dbReference>
<feature type="domain" description="Multidrug resistance protein MdtA-like barrel-sandwich hybrid" evidence="8">
    <location>
        <begin position="73"/>
        <end position="214"/>
    </location>
</feature>
<dbReference type="PANTHER" id="PTHR30469:SF36">
    <property type="entry name" value="BLL3903 PROTEIN"/>
    <property type="match status" value="1"/>
</dbReference>
<dbReference type="InterPro" id="IPR006143">
    <property type="entry name" value="RND_pump_MFP"/>
</dbReference>
<dbReference type="GO" id="GO:0030313">
    <property type="term" value="C:cell envelope"/>
    <property type="evidence" value="ECO:0007669"/>
    <property type="project" value="UniProtKB-SubCell"/>
</dbReference>
<dbReference type="FunFam" id="2.40.420.20:FF:000001">
    <property type="entry name" value="Efflux RND transporter periplasmic adaptor subunit"/>
    <property type="match status" value="1"/>
</dbReference>
<evidence type="ECO:0000259" key="9">
    <source>
        <dbReference type="Pfam" id="PF25944"/>
    </source>
</evidence>
<dbReference type="InterPro" id="IPR058625">
    <property type="entry name" value="MdtA-like_BSH"/>
</dbReference>
<protein>
    <submittedName>
        <fullName evidence="11">Efflux RND transporter periplasmic adaptor subunit</fullName>
    </submittedName>
</protein>
<evidence type="ECO:0000256" key="1">
    <source>
        <dbReference type="ARBA" id="ARBA00004236"/>
    </source>
</evidence>
<dbReference type="GO" id="GO:1990281">
    <property type="term" value="C:efflux pump complex"/>
    <property type="evidence" value="ECO:0007669"/>
    <property type="project" value="TreeGrafter"/>
</dbReference>
<dbReference type="PANTHER" id="PTHR30469">
    <property type="entry name" value="MULTIDRUG RESISTANCE PROTEIN MDTA"/>
    <property type="match status" value="1"/>
</dbReference>
<feature type="domain" description="Multidrug resistance protein MdtA-like alpha-helical hairpin" evidence="7">
    <location>
        <begin position="114"/>
        <end position="182"/>
    </location>
</feature>
<name>A0A538SX67_UNCEI</name>
<gene>
    <name evidence="11" type="ORF">E6K74_01410</name>
</gene>
<keyword evidence="3" id="KW-0813">Transport</keyword>
<reference evidence="11 12" key="1">
    <citation type="journal article" date="2019" name="Nat. Microbiol.">
        <title>Mediterranean grassland soil C-N compound turnover is dependent on rainfall and depth, and is mediated by genomically divergent microorganisms.</title>
        <authorList>
            <person name="Diamond S."/>
            <person name="Andeer P.F."/>
            <person name="Li Z."/>
            <person name="Crits-Christoph A."/>
            <person name="Burstein D."/>
            <person name="Anantharaman K."/>
            <person name="Lane K.R."/>
            <person name="Thomas B.C."/>
            <person name="Pan C."/>
            <person name="Northen T.R."/>
            <person name="Banfield J.F."/>
        </authorList>
    </citation>
    <scope>NUCLEOTIDE SEQUENCE [LARGE SCALE GENOMIC DNA]</scope>
    <source>
        <strain evidence="11">WS_4</strain>
    </source>
</reference>
<dbReference type="Pfam" id="PF25876">
    <property type="entry name" value="HH_MFP_RND"/>
    <property type="match status" value="1"/>
</dbReference>
<evidence type="ECO:0000313" key="12">
    <source>
        <dbReference type="Proteomes" id="UP000319829"/>
    </source>
</evidence>
<dbReference type="InterPro" id="IPR058626">
    <property type="entry name" value="MdtA-like_b-barrel"/>
</dbReference>
<dbReference type="EMBL" id="VBOU01000009">
    <property type="protein sequence ID" value="TMQ55977.1"/>
    <property type="molecule type" value="Genomic_DNA"/>
</dbReference>
<evidence type="ECO:0000259" key="8">
    <source>
        <dbReference type="Pfam" id="PF25917"/>
    </source>
</evidence>
<dbReference type="Pfam" id="PF25967">
    <property type="entry name" value="RND-MFP_C"/>
    <property type="match status" value="1"/>
</dbReference>
<dbReference type="Gene3D" id="2.40.50.100">
    <property type="match status" value="1"/>
</dbReference>
<dbReference type="NCBIfam" id="TIGR01730">
    <property type="entry name" value="RND_mfp"/>
    <property type="match status" value="1"/>
</dbReference>
<comment type="similarity">
    <text evidence="2">Belongs to the membrane fusion protein (MFP) (TC 8.A.1) family.</text>
</comment>
<dbReference type="InterPro" id="IPR058624">
    <property type="entry name" value="MdtA-like_HH"/>
</dbReference>
<evidence type="ECO:0000256" key="6">
    <source>
        <dbReference type="ARBA" id="ARBA00023136"/>
    </source>
</evidence>
<dbReference type="Pfam" id="PF25917">
    <property type="entry name" value="BSH_RND"/>
    <property type="match status" value="1"/>
</dbReference>
<keyword evidence="6" id="KW-0472">Membrane</keyword>
<evidence type="ECO:0000313" key="11">
    <source>
        <dbReference type="EMBL" id="TMQ55977.1"/>
    </source>
</evidence>
<evidence type="ECO:0000256" key="5">
    <source>
        <dbReference type="ARBA" id="ARBA00022519"/>
    </source>
</evidence>
<proteinExistence type="inferred from homology"/>